<keyword evidence="2 9" id="KW-0813">Transport</keyword>
<feature type="transmembrane region" description="Helical" evidence="9">
    <location>
        <begin position="107"/>
        <end position="131"/>
    </location>
</feature>
<evidence type="ECO:0000256" key="5">
    <source>
        <dbReference type="ARBA" id="ARBA00022856"/>
    </source>
</evidence>
<keyword evidence="5" id="KW-0571">Peptide transport</keyword>
<evidence type="ECO:0000313" key="11">
    <source>
        <dbReference type="EMBL" id="MCW6512559.1"/>
    </source>
</evidence>
<evidence type="ECO:0000259" key="10">
    <source>
        <dbReference type="PROSITE" id="PS50928"/>
    </source>
</evidence>
<dbReference type="AlphaFoldDB" id="A0AA42CMD3"/>
<dbReference type="PROSITE" id="PS50928">
    <property type="entry name" value="ABC_TM1"/>
    <property type="match status" value="1"/>
</dbReference>
<dbReference type="PANTHER" id="PTHR43386:SF1">
    <property type="entry name" value="D,D-DIPEPTIDE TRANSPORT SYSTEM PERMEASE PROTEIN DDPC-RELATED"/>
    <property type="match status" value="1"/>
</dbReference>
<evidence type="ECO:0000256" key="2">
    <source>
        <dbReference type="ARBA" id="ARBA00022448"/>
    </source>
</evidence>
<evidence type="ECO:0000256" key="8">
    <source>
        <dbReference type="ARBA" id="ARBA00023136"/>
    </source>
</evidence>
<dbReference type="Proteomes" id="UP001165667">
    <property type="component" value="Unassembled WGS sequence"/>
</dbReference>
<dbReference type="InterPro" id="IPR050366">
    <property type="entry name" value="BP-dependent_transpt_permease"/>
</dbReference>
<comment type="caution">
    <text evidence="11">The sequence shown here is derived from an EMBL/GenBank/DDBJ whole genome shotgun (WGS) entry which is preliminary data.</text>
</comment>
<comment type="subcellular location">
    <subcellularLocation>
        <location evidence="1 9">Cell membrane</location>
        <topology evidence="1 9">Multi-pass membrane protein</topology>
    </subcellularLocation>
</comment>
<organism evidence="11 12">
    <name type="scientific">Lichenifustis flavocetrariae</name>
    <dbReference type="NCBI Taxonomy" id="2949735"/>
    <lineage>
        <taxon>Bacteria</taxon>
        <taxon>Pseudomonadati</taxon>
        <taxon>Pseudomonadota</taxon>
        <taxon>Alphaproteobacteria</taxon>
        <taxon>Hyphomicrobiales</taxon>
        <taxon>Lichenihabitantaceae</taxon>
        <taxon>Lichenifustis</taxon>
    </lineage>
</organism>
<dbReference type="RefSeq" id="WP_282588935.1">
    <property type="nucleotide sequence ID" value="NZ_JAMOIM010000054.1"/>
</dbReference>
<dbReference type="GO" id="GO:0015833">
    <property type="term" value="P:peptide transport"/>
    <property type="evidence" value="ECO:0007669"/>
    <property type="project" value="UniProtKB-KW"/>
</dbReference>
<evidence type="ECO:0000256" key="7">
    <source>
        <dbReference type="ARBA" id="ARBA00022989"/>
    </source>
</evidence>
<evidence type="ECO:0000256" key="9">
    <source>
        <dbReference type="RuleBase" id="RU363032"/>
    </source>
</evidence>
<gene>
    <name evidence="11" type="ORF">M8523_32120</name>
</gene>
<protein>
    <submittedName>
        <fullName evidence="11">ABC transporter permease</fullName>
    </submittedName>
</protein>
<evidence type="ECO:0000256" key="3">
    <source>
        <dbReference type="ARBA" id="ARBA00022475"/>
    </source>
</evidence>
<accession>A0AA42CMD3</accession>
<feature type="domain" description="ABC transmembrane type-1" evidence="10">
    <location>
        <begin position="103"/>
        <end position="293"/>
    </location>
</feature>
<dbReference type="CDD" id="cd06261">
    <property type="entry name" value="TM_PBP2"/>
    <property type="match status" value="1"/>
</dbReference>
<feature type="transmembrane region" description="Helical" evidence="9">
    <location>
        <begin position="66"/>
        <end position="86"/>
    </location>
</feature>
<evidence type="ECO:0000313" key="12">
    <source>
        <dbReference type="Proteomes" id="UP001165667"/>
    </source>
</evidence>
<dbReference type="Pfam" id="PF00528">
    <property type="entry name" value="BPD_transp_1"/>
    <property type="match status" value="1"/>
</dbReference>
<dbReference type="Gene3D" id="1.10.3720.10">
    <property type="entry name" value="MetI-like"/>
    <property type="match status" value="1"/>
</dbReference>
<feature type="transmembrane region" description="Helical" evidence="9">
    <location>
        <begin position="151"/>
        <end position="177"/>
    </location>
</feature>
<feature type="transmembrane region" description="Helical" evidence="9">
    <location>
        <begin position="25"/>
        <end position="46"/>
    </location>
</feature>
<keyword evidence="6" id="KW-0653">Protein transport</keyword>
<comment type="similarity">
    <text evidence="9">Belongs to the binding-protein-dependent transport system permease family.</text>
</comment>
<sequence>MSSADFTLIREATVPRLRRLRGHGLTIVAGLVVLAILLLAVIGPSISPFDPTVADAEPFLPPPNLSAWPGLLWAALSGAGTPVHWFGTDASGLDVFSRVISAPRTDLSIAVLANGFALLIGVPAGLLAGYFRNWGTETLMRVSDVLQSFPVFISAMILVALAGQSTVNIVAALAVLYSPIYVRLMRAEVMTQGARGMVEASRALGSSEVAIAIRHVLPNSLGPTLVQSSVTIGFAILLTAGLSFVGAGVRPPTPEWGLMISNGASGIMLGQWWPSVFPGIAISLTVFSFAALGDVLERAYRS</sequence>
<dbReference type="InterPro" id="IPR025966">
    <property type="entry name" value="OppC_N"/>
</dbReference>
<dbReference type="SUPFAM" id="SSF161098">
    <property type="entry name" value="MetI-like"/>
    <property type="match status" value="1"/>
</dbReference>
<keyword evidence="3" id="KW-1003">Cell membrane</keyword>
<evidence type="ECO:0000256" key="6">
    <source>
        <dbReference type="ARBA" id="ARBA00022927"/>
    </source>
</evidence>
<keyword evidence="7 9" id="KW-1133">Transmembrane helix</keyword>
<keyword evidence="4 9" id="KW-0812">Transmembrane</keyword>
<evidence type="ECO:0000256" key="4">
    <source>
        <dbReference type="ARBA" id="ARBA00022692"/>
    </source>
</evidence>
<proteinExistence type="inferred from homology"/>
<name>A0AA42CMD3_9HYPH</name>
<dbReference type="EMBL" id="JAMOIM010000054">
    <property type="protein sequence ID" value="MCW6512559.1"/>
    <property type="molecule type" value="Genomic_DNA"/>
</dbReference>
<keyword evidence="12" id="KW-1185">Reference proteome</keyword>
<evidence type="ECO:0000256" key="1">
    <source>
        <dbReference type="ARBA" id="ARBA00004651"/>
    </source>
</evidence>
<feature type="transmembrane region" description="Helical" evidence="9">
    <location>
        <begin position="230"/>
        <end position="249"/>
    </location>
</feature>
<dbReference type="InterPro" id="IPR035906">
    <property type="entry name" value="MetI-like_sf"/>
</dbReference>
<reference evidence="11" key="1">
    <citation type="submission" date="2022-05" db="EMBL/GenBank/DDBJ databases">
        <authorList>
            <person name="Pankratov T."/>
        </authorList>
    </citation>
    <scope>NUCLEOTIDE SEQUENCE</scope>
    <source>
        <strain evidence="11">BP6-180914</strain>
    </source>
</reference>
<keyword evidence="8 9" id="KW-0472">Membrane</keyword>
<dbReference type="GO" id="GO:0055085">
    <property type="term" value="P:transmembrane transport"/>
    <property type="evidence" value="ECO:0007669"/>
    <property type="project" value="InterPro"/>
</dbReference>
<dbReference type="GO" id="GO:0005886">
    <property type="term" value="C:plasma membrane"/>
    <property type="evidence" value="ECO:0007669"/>
    <property type="project" value="UniProtKB-SubCell"/>
</dbReference>
<dbReference type="InterPro" id="IPR000515">
    <property type="entry name" value="MetI-like"/>
</dbReference>
<dbReference type="PANTHER" id="PTHR43386">
    <property type="entry name" value="OLIGOPEPTIDE TRANSPORT SYSTEM PERMEASE PROTEIN APPC"/>
    <property type="match status" value="1"/>
</dbReference>
<feature type="transmembrane region" description="Helical" evidence="9">
    <location>
        <begin position="276"/>
        <end position="296"/>
    </location>
</feature>
<dbReference type="Pfam" id="PF12911">
    <property type="entry name" value="OppC_N"/>
    <property type="match status" value="1"/>
</dbReference>
<dbReference type="GO" id="GO:0015031">
    <property type="term" value="P:protein transport"/>
    <property type="evidence" value="ECO:0007669"/>
    <property type="project" value="UniProtKB-KW"/>
</dbReference>